<dbReference type="Gene3D" id="3.30.420.10">
    <property type="entry name" value="Ribonuclease H-like superfamily/Ribonuclease H"/>
    <property type="match status" value="1"/>
</dbReference>
<dbReference type="InterPro" id="IPR036397">
    <property type="entry name" value="RNaseH_sf"/>
</dbReference>
<dbReference type="GO" id="GO:0005829">
    <property type="term" value="C:cytosol"/>
    <property type="evidence" value="ECO:0007669"/>
    <property type="project" value="TreeGrafter"/>
</dbReference>
<dbReference type="Gene3D" id="1.10.10.60">
    <property type="entry name" value="Homeodomain-like"/>
    <property type="match status" value="1"/>
</dbReference>
<feature type="domain" description="Integrase catalytic" evidence="2">
    <location>
        <begin position="153"/>
        <end position="308"/>
    </location>
</feature>
<dbReference type="Proteomes" id="UP000275663">
    <property type="component" value="Chromosome"/>
</dbReference>
<dbReference type="GO" id="GO:0015074">
    <property type="term" value="P:DNA integration"/>
    <property type="evidence" value="ECO:0007669"/>
    <property type="project" value="InterPro"/>
</dbReference>
<dbReference type="Pfam" id="PF13936">
    <property type="entry name" value="HTH_38"/>
    <property type="match status" value="1"/>
</dbReference>
<organism evidence="3 4">
    <name type="scientific">Undibacterium parvum</name>
    <dbReference type="NCBI Taxonomy" id="401471"/>
    <lineage>
        <taxon>Bacteria</taxon>
        <taxon>Pseudomonadati</taxon>
        <taxon>Pseudomonadota</taxon>
        <taxon>Betaproteobacteria</taxon>
        <taxon>Burkholderiales</taxon>
        <taxon>Oxalobacteraceae</taxon>
        <taxon>Undibacterium</taxon>
    </lineage>
</organism>
<dbReference type="NCBIfam" id="NF033563">
    <property type="entry name" value="transpos_IS30"/>
    <property type="match status" value="1"/>
</dbReference>
<dbReference type="EMBL" id="CP034464">
    <property type="protein sequence ID" value="AZP12094.1"/>
    <property type="molecule type" value="Genomic_DNA"/>
</dbReference>
<evidence type="ECO:0000313" key="4">
    <source>
        <dbReference type="Proteomes" id="UP000275663"/>
    </source>
</evidence>
<protein>
    <submittedName>
        <fullName evidence="3">IS30 family transposase</fullName>
    </submittedName>
</protein>
<evidence type="ECO:0000256" key="1">
    <source>
        <dbReference type="ARBA" id="ARBA00023172"/>
    </source>
</evidence>
<dbReference type="InterPro" id="IPR001584">
    <property type="entry name" value="Integrase_cat-core"/>
</dbReference>
<name>A0A3Q9BQB4_9BURK</name>
<dbReference type="OrthoDB" id="9803231at2"/>
<dbReference type="InterPro" id="IPR053392">
    <property type="entry name" value="Transposase_IS30-like"/>
</dbReference>
<dbReference type="PROSITE" id="PS50994">
    <property type="entry name" value="INTEGRASE"/>
    <property type="match status" value="1"/>
</dbReference>
<dbReference type="InterPro" id="IPR012337">
    <property type="entry name" value="RNaseH-like_sf"/>
</dbReference>
<gene>
    <name evidence="3" type="ORF">EJN92_08840</name>
</gene>
<dbReference type="AlphaFoldDB" id="A0A3Q9BQB4"/>
<dbReference type="RefSeq" id="WP_126127476.1">
    <property type="nucleotide sequence ID" value="NZ_CP034464.1"/>
</dbReference>
<keyword evidence="1" id="KW-0233">DNA recombination</keyword>
<dbReference type="GO" id="GO:0004803">
    <property type="term" value="F:transposase activity"/>
    <property type="evidence" value="ECO:0007669"/>
    <property type="project" value="TreeGrafter"/>
</dbReference>
<dbReference type="PANTHER" id="PTHR10948">
    <property type="entry name" value="TRANSPOSASE"/>
    <property type="match status" value="1"/>
</dbReference>
<evidence type="ECO:0000313" key="3">
    <source>
        <dbReference type="EMBL" id="AZP12094.1"/>
    </source>
</evidence>
<dbReference type="PANTHER" id="PTHR10948:SF23">
    <property type="entry name" value="TRANSPOSASE INSI FOR INSERTION SEQUENCE ELEMENT IS30A-RELATED"/>
    <property type="match status" value="1"/>
</dbReference>
<dbReference type="GO" id="GO:0003676">
    <property type="term" value="F:nucleic acid binding"/>
    <property type="evidence" value="ECO:0007669"/>
    <property type="project" value="InterPro"/>
</dbReference>
<proteinExistence type="predicted"/>
<reference evidence="3 4" key="1">
    <citation type="journal article" date="2011" name="Int. J. Syst. Evol. Microbiol.">
        <title>Description of Undibacterium oligocarboniphilum sp. nov., isolated from purified water, and Undibacterium pigrum strain CCUG 49012 as the type strain of Undibacterium parvum sp. nov., and emended descriptions of the genus Undibacterium and the species Undibacterium pigrum.</title>
        <authorList>
            <person name="Eder W."/>
            <person name="Wanner G."/>
            <person name="Ludwig W."/>
            <person name="Busse H.J."/>
            <person name="Ziemke-Kageler F."/>
            <person name="Lang E."/>
        </authorList>
    </citation>
    <scope>NUCLEOTIDE SEQUENCE [LARGE SCALE GENOMIC DNA]</scope>
    <source>
        <strain evidence="3 4">DSM 23061</strain>
    </source>
</reference>
<dbReference type="InterPro" id="IPR051917">
    <property type="entry name" value="Transposase-Integrase"/>
</dbReference>
<keyword evidence="4" id="KW-1185">Reference proteome</keyword>
<dbReference type="SUPFAM" id="SSF53098">
    <property type="entry name" value="Ribonuclease H-like"/>
    <property type="match status" value="1"/>
</dbReference>
<dbReference type="GO" id="GO:0006310">
    <property type="term" value="P:DNA recombination"/>
    <property type="evidence" value="ECO:0007669"/>
    <property type="project" value="UniProtKB-KW"/>
</dbReference>
<dbReference type="GO" id="GO:0032196">
    <property type="term" value="P:transposition"/>
    <property type="evidence" value="ECO:0007669"/>
    <property type="project" value="TreeGrafter"/>
</dbReference>
<evidence type="ECO:0000259" key="2">
    <source>
        <dbReference type="PROSITE" id="PS50994"/>
    </source>
</evidence>
<dbReference type="InterPro" id="IPR025246">
    <property type="entry name" value="IS30-like_HTH"/>
</dbReference>
<dbReference type="KEGG" id="upv:EJN92_08840"/>
<sequence>MEFTHLKAKQRSQIERLLGSKTSVSEIAIAVGVDRSTIYREIKRGKVNQKYNALASNERALKRIAKSAANHPTKPKEIWPLVRHLLNQEWSPDEISARLRIAGSEENWSISHQTIYNWIRRTKSALNKKLRRYQLANVWKPAKSSYPAGRKSIRQRPKGALTREIAGHWEGDTIRGQSHHHCLLTLVERKSLYTKISPVLQKTAITVAAAVGKELNGLPGLSLTLDNGCEFAHFKDMGLPVFFADPGRPRQRSRNENTNGLIRQYIPKRMRLKTLSRARIQHIEDRLNHRPRKTLGYKTPHEVLFNLTPNSVAFRT</sequence>
<accession>A0A3Q9BQB4</accession>